<gene>
    <name evidence="1" type="ORF">B296_00056569</name>
</gene>
<evidence type="ECO:0000313" key="2">
    <source>
        <dbReference type="Proteomes" id="UP000287651"/>
    </source>
</evidence>
<name>A0A426WXR7_ENSVE</name>
<accession>A0A426WXR7</accession>
<dbReference type="EMBL" id="AMZH03034005">
    <property type="protein sequence ID" value="RRT32076.1"/>
    <property type="molecule type" value="Genomic_DNA"/>
</dbReference>
<dbReference type="Proteomes" id="UP000287651">
    <property type="component" value="Unassembled WGS sequence"/>
</dbReference>
<dbReference type="AlphaFoldDB" id="A0A426WXR7"/>
<reference evidence="1 2" key="1">
    <citation type="journal article" date="2014" name="Agronomy (Basel)">
        <title>A Draft Genome Sequence for Ensete ventricosum, the Drought-Tolerant Tree Against Hunger.</title>
        <authorList>
            <person name="Harrison J."/>
            <person name="Moore K.A."/>
            <person name="Paszkiewicz K."/>
            <person name="Jones T."/>
            <person name="Grant M."/>
            <person name="Ambacheew D."/>
            <person name="Muzemil S."/>
            <person name="Studholme D.J."/>
        </authorList>
    </citation>
    <scope>NUCLEOTIDE SEQUENCE [LARGE SCALE GENOMIC DNA]</scope>
</reference>
<proteinExistence type="predicted"/>
<organism evidence="1 2">
    <name type="scientific">Ensete ventricosum</name>
    <name type="common">Abyssinian banana</name>
    <name type="synonym">Musa ensete</name>
    <dbReference type="NCBI Taxonomy" id="4639"/>
    <lineage>
        <taxon>Eukaryota</taxon>
        <taxon>Viridiplantae</taxon>
        <taxon>Streptophyta</taxon>
        <taxon>Embryophyta</taxon>
        <taxon>Tracheophyta</taxon>
        <taxon>Spermatophyta</taxon>
        <taxon>Magnoliopsida</taxon>
        <taxon>Liliopsida</taxon>
        <taxon>Zingiberales</taxon>
        <taxon>Musaceae</taxon>
        <taxon>Ensete</taxon>
    </lineage>
</organism>
<protein>
    <submittedName>
        <fullName evidence="1">Uncharacterized protein</fullName>
    </submittedName>
</protein>
<evidence type="ECO:0000313" key="1">
    <source>
        <dbReference type="EMBL" id="RRT32076.1"/>
    </source>
</evidence>
<comment type="caution">
    <text evidence="1">The sequence shown here is derived from an EMBL/GenBank/DDBJ whole genome shotgun (WGS) entry which is preliminary data.</text>
</comment>
<sequence length="68" mass="7886">MRRSYTLCEFGRRVEFVSIFRTPSRKFKMLVIPDVLAHGKSYEHGFTKKRKGQKLCAKSRAESSSIGF</sequence>